<dbReference type="InterPro" id="IPR012422">
    <property type="entry name" value="Cyt_c_oxidase_su4_bac-aa3"/>
</dbReference>
<evidence type="ECO:0000256" key="1">
    <source>
        <dbReference type="SAM" id="Phobius"/>
    </source>
</evidence>
<dbReference type="Gene3D" id="1.20.5.160">
    <property type="entry name" value="Bacterial aa3 type cytochrome c oxidase subunit IV"/>
    <property type="match status" value="1"/>
</dbReference>
<feature type="transmembrane region" description="Helical" evidence="1">
    <location>
        <begin position="28"/>
        <end position="47"/>
    </location>
</feature>
<sequence length="81" mass="8545">MAGAASDYHRGDMDIAEQVSTFELFNALTKWGSLFVGALLLFLTLWFCTPAGFLGAAIATAVVVGLGVFLLRDKPEAAAAH</sequence>
<dbReference type="InterPro" id="IPR036596">
    <property type="entry name" value="Cyt-C_aa3_sf"/>
</dbReference>
<feature type="domain" description="Cytochrome c oxidase subunit IV bacterial aa3 type" evidence="2">
    <location>
        <begin position="8"/>
        <end position="47"/>
    </location>
</feature>
<dbReference type="RefSeq" id="WP_111526928.1">
    <property type="nucleotide sequence ID" value="NZ_JBHRSG010000001.1"/>
</dbReference>
<dbReference type="Proteomes" id="UP000249254">
    <property type="component" value="Unassembled WGS sequence"/>
</dbReference>
<comment type="caution">
    <text evidence="3">The sequence shown here is derived from an EMBL/GenBank/DDBJ whole genome shotgun (WGS) entry which is preliminary data.</text>
</comment>
<proteinExistence type="predicted"/>
<gene>
    <name evidence="3" type="ORF">DJ017_00835</name>
</gene>
<organism evidence="3 4">
    <name type="scientific">Phenylobacterium soli</name>
    <dbReference type="NCBI Taxonomy" id="2170551"/>
    <lineage>
        <taxon>Bacteria</taxon>
        <taxon>Pseudomonadati</taxon>
        <taxon>Pseudomonadota</taxon>
        <taxon>Alphaproteobacteria</taxon>
        <taxon>Caulobacterales</taxon>
        <taxon>Caulobacteraceae</taxon>
        <taxon>Phenylobacterium</taxon>
    </lineage>
</organism>
<keyword evidence="4" id="KW-1185">Reference proteome</keyword>
<evidence type="ECO:0000313" key="3">
    <source>
        <dbReference type="EMBL" id="RAK53175.1"/>
    </source>
</evidence>
<dbReference type="OrthoDB" id="7190773at2"/>
<feature type="transmembrane region" description="Helical" evidence="1">
    <location>
        <begin position="53"/>
        <end position="71"/>
    </location>
</feature>
<protein>
    <submittedName>
        <fullName evidence="3">Aa3-type cytochrome c oxidase subunit IV</fullName>
    </submittedName>
</protein>
<dbReference type="Pfam" id="PF07835">
    <property type="entry name" value="COX4_pro_2"/>
    <property type="match status" value="1"/>
</dbReference>
<keyword evidence="1" id="KW-0812">Transmembrane</keyword>
<reference evidence="4" key="1">
    <citation type="submission" date="2018-05" db="EMBL/GenBank/DDBJ databases">
        <authorList>
            <person name="Li X."/>
        </authorList>
    </citation>
    <scope>NUCLEOTIDE SEQUENCE [LARGE SCALE GENOMIC DNA]</scope>
    <source>
        <strain evidence="4">LX32</strain>
    </source>
</reference>
<dbReference type="SUPFAM" id="SSF81469">
    <property type="entry name" value="Bacterial aa3 type cytochrome c oxidase subunit IV"/>
    <property type="match status" value="1"/>
</dbReference>
<keyword evidence="1" id="KW-1133">Transmembrane helix</keyword>
<accession>A0A328AF66</accession>
<dbReference type="EMBL" id="QFYQ01000001">
    <property type="protein sequence ID" value="RAK53175.1"/>
    <property type="molecule type" value="Genomic_DNA"/>
</dbReference>
<dbReference type="AlphaFoldDB" id="A0A328AF66"/>
<evidence type="ECO:0000313" key="4">
    <source>
        <dbReference type="Proteomes" id="UP000249254"/>
    </source>
</evidence>
<keyword evidence="1" id="KW-0472">Membrane</keyword>
<name>A0A328AF66_9CAUL</name>
<evidence type="ECO:0000259" key="2">
    <source>
        <dbReference type="Pfam" id="PF07835"/>
    </source>
</evidence>